<gene>
    <name evidence="3" type="ORF">Desaf_1769</name>
</gene>
<dbReference type="Proteomes" id="UP000007844">
    <property type="component" value="Chromosome"/>
</dbReference>
<proteinExistence type="predicted"/>
<accession>F3Z1Z7</accession>
<dbReference type="KEGG" id="daf:Desaf_1769"/>
<dbReference type="Gene3D" id="1.20.5.1230">
    <property type="entry name" value="Apolipoprotein A-I"/>
    <property type="match status" value="1"/>
</dbReference>
<dbReference type="SUPFAM" id="SSF58113">
    <property type="entry name" value="Apolipoprotein A-I"/>
    <property type="match status" value="1"/>
</dbReference>
<evidence type="ECO:0000313" key="4">
    <source>
        <dbReference type="Proteomes" id="UP000007844"/>
    </source>
</evidence>
<feature type="coiled-coil region" evidence="1">
    <location>
        <begin position="683"/>
        <end position="718"/>
    </location>
</feature>
<dbReference type="AlphaFoldDB" id="F3Z1Z7"/>
<dbReference type="RefSeq" id="WP_014259865.1">
    <property type="nucleotide sequence ID" value="NC_016629.1"/>
</dbReference>
<feature type="compositionally biased region" description="Acidic residues" evidence="2">
    <location>
        <begin position="81"/>
        <end position="91"/>
    </location>
</feature>
<dbReference type="HOGENOM" id="CLU_321780_0_0_7"/>
<feature type="region of interest" description="Disordered" evidence="2">
    <location>
        <begin position="22"/>
        <end position="42"/>
    </location>
</feature>
<feature type="coiled-coil region" evidence="1">
    <location>
        <begin position="449"/>
        <end position="476"/>
    </location>
</feature>
<keyword evidence="4" id="KW-1185">Reference proteome</keyword>
<organism evidence="3 4">
    <name type="scientific">Desulfocurvibacter africanus subsp. africanus str. Walvis Bay</name>
    <dbReference type="NCBI Taxonomy" id="690850"/>
    <lineage>
        <taxon>Bacteria</taxon>
        <taxon>Pseudomonadati</taxon>
        <taxon>Thermodesulfobacteriota</taxon>
        <taxon>Desulfovibrionia</taxon>
        <taxon>Desulfovibrionales</taxon>
        <taxon>Desulfovibrionaceae</taxon>
        <taxon>Desulfocurvibacter</taxon>
    </lineage>
</organism>
<name>F3Z1Z7_DESAF</name>
<dbReference type="EMBL" id="CP003221">
    <property type="protein sequence ID" value="EGJ50105.1"/>
    <property type="molecule type" value="Genomic_DNA"/>
</dbReference>
<evidence type="ECO:0000313" key="3">
    <source>
        <dbReference type="EMBL" id="EGJ50105.1"/>
    </source>
</evidence>
<sequence>MCPTTRGSRPEEDIIELMDVMEEGTALHDGGSSRPSGGEADALLLDDVVSEPLDDDVLELTEALDEDSGLVEDEGILDLTDPLEDDTEDLGDAPVSRASTEEISSAGREIDEEIDLAELDELLRDIENEDTLAGASKGEDGELNLHGLSGANQEIDLADIDSLLRELEEDGGNTEADLIPAGLEAYAGAKPEPGTATVEYILSGLEDKMDAAAPTELRTMNVAVQPEPSEAEEFAKPDALGELGELDALTEDEQLAKLLGDDEEDIRHPQEDVLLLTDVDDYATVEAATQRAPVVELPTEVPDFSKSPVPEIPVELVDWQATAAFASTRGPGDLLREPEEAPMATVDEVRAPEPQTPSKPAATSASEQRMGWRMEALETLVKDELAKARTLADRVADVEVYVMAAPKPEEWTEIMEAVSALRSVPSASSVDPEEISGLRERLNTLESELSKAPAIADELEDRLKSIEEQANQVGVKDIEGLRQALETLGQRLDAQPSPDFDGLQQRLAALAERPGGLTQEDLTPLAKRLDDLASLAPRIAEMESALAGKASSAQLDESFSSLQERITALESRPVLDEAALGNLDDLRQKLTDLQAGYEDLVPAASLVSSVAAMDGRLAMLESRPLEVTAADLQQTVACLDELTVRLDGKAAASALSGLEERFASLEAAEAAGKSGAAEGDTQVRSLAERMEGLEARLQAVQAERMAELEKRLAAMESALASQPATPAMAEIVTEVAERVEDKVFDRVEIVLSGRMIDQIERLESSLPDQIEEIMAKRQPPTPVSVDEEALADRLVDKLAPSLERQMALKVEQLLSARLKTVGLELETTLAESLETPLAERLESSFAERFGTELRDKLEEFLEGTVMGSLRDELMDEIRRTLPKATAKVVREEIEAIKSRM</sequence>
<evidence type="ECO:0000256" key="2">
    <source>
        <dbReference type="SAM" id="MobiDB-lite"/>
    </source>
</evidence>
<keyword evidence="1" id="KW-0175">Coiled coil</keyword>
<evidence type="ECO:0000256" key="1">
    <source>
        <dbReference type="SAM" id="Coils"/>
    </source>
</evidence>
<feature type="compositionally biased region" description="Polar residues" evidence="2">
    <location>
        <begin position="356"/>
        <end position="367"/>
    </location>
</feature>
<protein>
    <submittedName>
        <fullName evidence="3">Uncharacterized protein</fullName>
    </submittedName>
</protein>
<feature type="region of interest" description="Disordered" evidence="2">
    <location>
        <begin position="347"/>
        <end position="368"/>
    </location>
</feature>
<dbReference type="STRING" id="690850.Desaf_1769"/>
<feature type="region of interest" description="Disordered" evidence="2">
    <location>
        <begin position="81"/>
        <end position="107"/>
    </location>
</feature>
<reference evidence="3 4" key="1">
    <citation type="journal article" date="2011" name="J. Bacteriol.">
        <title>Genome sequence of the mercury-methylating and pleomorphic Desulfovibrio africanus Strain Walvis Bay.</title>
        <authorList>
            <person name="Brown S.D."/>
            <person name="Wall J.D."/>
            <person name="Kucken A.M."/>
            <person name="Gilmour C.C."/>
            <person name="Podar M."/>
            <person name="Brandt C.C."/>
            <person name="Teshima H."/>
            <person name="Detter J.C."/>
            <person name="Han C.S."/>
            <person name="Land M.L."/>
            <person name="Lucas S."/>
            <person name="Han J."/>
            <person name="Pennacchio L."/>
            <person name="Nolan M."/>
            <person name="Pitluck S."/>
            <person name="Woyke T."/>
            <person name="Goodwin L."/>
            <person name="Palumbo A.V."/>
            <person name="Elias D.A."/>
        </authorList>
    </citation>
    <scope>NUCLEOTIDE SEQUENCE [LARGE SCALE GENOMIC DNA]</scope>
    <source>
        <strain evidence="3 4">Walvis Bay</strain>
    </source>
</reference>